<feature type="compositionally biased region" description="Polar residues" evidence="1">
    <location>
        <begin position="358"/>
        <end position="372"/>
    </location>
</feature>
<dbReference type="HOGENOM" id="CLU_438791_0_0_1"/>
<feature type="region of interest" description="Disordered" evidence="1">
    <location>
        <begin position="168"/>
        <end position="188"/>
    </location>
</feature>
<evidence type="ECO:0000313" key="3">
    <source>
        <dbReference type="Proteomes" id="UP000053647"/>
    </source>
</evidence>
<feature type="region of interest" description="Disordered" evidence="1">
    <location>
        <begin position="479"/>
        <end position="498"/>
    </location>
</feature>
<organism evidence="2 3">
    <name type="scientific">Paxillus involutus ATCC 200175</name>
    <dbReference type="NCBI Taxonomy" id="664439"/>
    <lineage>
        <taxon>Eukaryota</taxon>
        <taxon>Fungi</taxon>
        <taxon>Dikarya</taxon>
        <taxon>Basidiomycota</taxon>
        <taxon>Agaricomycotina</taxon>
        <taxon>Agaricomycetes</taxon>
        <taxon>Agaricomycetidae</taxon>
        <taxon>Boletales</taxon>
        <taxon>Paxilineae</taxon>
        <taxon>Paxillaceae</taxon>
        <taxon>Paxillus</taxon>
    </lineage>
</organism>
<name>A0A0C9T611_PAXIN</name>
<dbReference type="EMBL" id="KN819386">
    <property type="protein sequence ID" value="KIJ11135.1"/>
    <property type="molecule type" value="Genomic_DNA"/>
</dbReference>
<sequence length="623" mass="66231">MSALEPPDVHNSTTNDDCCANFTHCCPTVSCDDPSTCRPALLHMKSCLKSSPSHSGASTPVTDVDGSKALMKKRVAFSEEGTEQVFAADEWDRTPAEIAQRLTYEDVLELKMIQRELPRAEQPYDPLSSRPYSSVFLTHVPIPLLPLNPTTICASSFPTLVDSPGVAFPHSTPSRSNSPPPLPPSRELNKSSLFARDFNRPAPSPTLSSRSGLTASSIFLEHNASSLPPSLTQSNGFFRSSRLQEQPHEGLSKATPTPTPDRLVVRPHNIPVPPPPVTLRAYSIPPPPPSSTQTKPTPSLPPKRTFTFLPLLDDSSSSSGSPSPMPSANHTPAAGSSPLAQSPAVSPPPQATALSAASDPTSIISFSPSQVSDADRSDLGYASDCSVTESSTPSLTTASLASSSPPESPGLECDFHVGERTMGKGHLGPRNNSVGSDDDESFVLNLDIDADVDPCDSYFPRVVPPSIAMNPIHQRGRSAFTPTHTPTHTPDSSLPPRSRVPVSAFHARHPHLSTTRKSQSPSPDADTDTHALANPMHKLRLHAIPSPDLDLPVPSPLELPSTMKSPTQQLQRRMMASLLPLAEPVGGVGVKEGDVGAEVKVNGGVLLRDQGLLPSLSRAYSSS</sequence>
<evidence type="ECO:0000256" key="1">
    <source>
        <dbReference type="SAM" id="MobiDB-lite"/>
    </source>
</evidence>
<dbReference type="OrthoDB" id="2802795at2759"/>
<reference evidence="3" key="2">
    <citation type="submission" date="2015-01" db="EMBL/GenBank/DDBJ databases">
        <title>Evolutionary Origins and Diversification of the Mycorrhizal Mutualists.</title>
        <authorList>
            <consortium name="DOE Joint Genome Institute"/>
            <consortium name="Mycorrhizal Genomics Consortium"/>
            <person name="Kohler A."/>
            <person name="Kuo A."/>
            <person name="Nagy L.G."/>
            <person name="Floudas D."/>
            <person name="Copeland A."/>
            <person name="Barry K.W."/>
            <person name="Cichocki N."/>
            <person name="Veneault-Fourrey C."/>
            <person name="LaButti K."/>
            <person name="Lindquist E.A."/>
            <person name="Lipzen A."/>
            <person name="Lundell T."/>
            <person name="Morin E."/>
            <person name="Murat C."/>
            <person name="Riley R."/>
            <person name="Ohm R."/>
            <person name="Sun H."/>
            <person name="Tunlid A."/>
            <person name="Henrissat B."/>
            <person name="Grigoriev I.V."/>
            <person name="Hibbett D.S."/>
            <person name="Martin F."/>
        </authorList>
    </citation>
    <scope>NUCLEOTIDE SEQUENCE [LARGE SCALE GENOMIC DNA]</scope>
    <source>
        <strain evidence="3">ATCC 200175</strain>
    </source>
</reference>
<evidence type="ECO:0000313" key="2">
    <source>
        <dbReference type="EMBL" id="KIJ11135.1"/>
    </source>
</evidence>
<feature type="compositionally biased region" description="Low complexity" evidence="1">
    <location>
        <begin position="481"/>
        <end position="498"/>
    </location>
</feature>
<keyword evidence="3" id="KW-1185">Reference proteome</keyword>
<protein>
    <submittedName>
        <fullName evidence="2">Uncharacterized protein</fullName>
    </submittedName>
</protein>
<feature type="compositionally biased region" description="Low complexity" evidence="1">
    <location>
        <begin position="388"/>
        <end position="405"/>
    </location>
</feature>
<dbReference type="Proteomes" id="UP000053647">
    <property type="component" value="Unassembled WGS sequence"/>
</dbReference>
<gene>
    <name evidence="2" type="ORF">PAXINDRAFT_15955</name>
</gene>
<reference evidence="2 3" key="1">
    <citation type="submission" date="2014-06" db="EMBL/GenBank/DDBJ databases">
        <authorList>
            <consortium name="DOE Joint Genome Institute"/>
            <person name="Kuo A."/>
            <person name="Kohler A."/>
            <person name="Nagy L.G."/>
            <person name="Floudas D."/>
            <person name="Copeland A."/>
            <person name="Barry K.W."/>
            <person name="Cichocki N."/>
            <person name="Veneault-Fourrey C."/>
            <person name="LaButti K."/>
            <person name="Lindquist E.A."/>
            <person name="Lipzen A."/>
            <person name="Lundell T."/>
            <person name="Morin E."/>
            <person name="Murat C."/>
            <person name="Sun H."/>
            <person name="Tunlid A."/>
            <person name="Henrissat B."/>
            <person name="Grigoriev I.V."/>
            <person name="Hibbett D.S."/>
            <person name="Martin F."/>
            <person name="Nordberg H.P."/>
            <person name="Cantor M.N."/>
            <person name="Hua S.X."/>
        </authorList>
    </citation>
    <scope>NUCLEOTIDE SEQUENCE [LARGE SCALE GENOMIC DNA]</scope>
    <source>
        <strain evidence="2 3">ATCC 200175</strain>
    </source>
</reference>
<proteinExistence type="predicted"/>
<dbReference type="AlphaFoldDB" id="A0A0C9T611"/>
<feature type="region of interest" description="Disordered" evidence="1">
    <location>
        <begin position="243"/>
        <end position="411"/>
    </location>
</feature>
<accession>A0A0C9T611</accession>